<dbReference type="KEGG" id="bfm:BP422_08765"/>
<evidence type="ECO:0008006" key="3">
    <source>
        <dbReference type="Google" id="ProtNLM"/>
    </source>
</evidence>
<name>A0A220MF47_9BACL</name>
<dbReference type="Proteomes" id="UP000197781">
    <property type="component" value="Chromosome"/>
</dbReference>
<dbReference type="AlphaFoldDB" id="A0A220MF47"/>
<organism evidence="1 2">
    <name type="scientific">Brevibacillus formosus</name>
    <dbReference type="NCBI Taxonomy" id="54913"/>
    <lineage>
        <taxon>Bacteria</taxon>
        <taxon>Bacillati</taxon>
        <taxon>Bacillota</taxon>
        <taxon>Bacilli</taxon>
        <taxon>Bacillales</taxon>
        <taxon>Paenibacillaceae</taxon>
        <taxon>Brevibacillus</taxon>
    </lineage>
</organism>
<gene>
    <name evidence="1" type="ORF">BP422_08765</name>
</gene>
<dbReference type="RefSeq" id="WP_088907437.1">
    <property type="nucleotide sequence ID" value="NZ_CP018145.1"/>
</dbReference>
<evidence type="ECO:0000313" key="2">
    <source>
        <dbReference type="Proteomes" id="UP000197781"/>
    </source>
</evidence>
<dbReference type="InterPro" id="IPR043737">
    <property type="entry name" value="DUF5682"/>
</dbReference>
<proteinExistence type="predicted"/>
<reference evidence="1 2" key="1">
    <citation type="submission" date="2016-11" db="EMBL/GenBank/DDBJ databases">
        <authorList>
            <person name="Jaros S."/>
            <person name="Januszkiewicz K."/>
            <person name="Wedrychowicz H."/>
        </authorList>
    </citation>
    <scope>NUCLEOTIDE SEQUENCE [LARGE SCALE GENOMIC DNA]</scope>
    <source>
        <strain evidence="1 2">NF2</strain>
    </source>
</reference>
<protein>
    <recommendedName>
        <fullName evidence="3">4-aminobutyrate aminotransferase</fullName>
    </recommendedName>
</protein>
<accession>A0A220MF47</accession>
<evidence type="ECO:0000313" key="1">
    <source>
        <dbReference type="EMBL" id="ASJ53641.1"/>
    </source>
</evidence>
<dbReference type="Pfam" id="PF18934">
    <property type="entry name" value="DUF5682"/>
    <property type="match status" value="1"/>
</dbReference>
<dbReference type="EMBL" id="CP018145">
    <property type="protein sequence ID" value="ASJ53641.1"/>
    <property type="molecule type" value="Genomic_DNA"/>
</dbReference>
<sequence length="800" mass="92528">MGNVLQREEMDQIKDQDRFIKSFVEEEVYNLSKQVVYFPVRHHSPACSFHLKKTIEEYQPEIILIEGPDHSNHIIPILTDERTKPPVSIYYAYDSGEQKYVCYFPFLLYSPEYVALVEAKRRQIPAAFIDLSYGSRLESLEDGHDLKKKNEKLSYHDERMLAGSQFIQRLCQTMKCRNFDELWEKVFEIDGIRKQTQDFVKDVFAYCYLSRKCYDDATLEAEGDLIREAHMRQKIAEAKKKHARILVITGGFHTYGLIEERKTSYKIQKVQEEKIYPMVYTYQEADQLNGYASGMPYVHYYESVWKALEKKEPAPFSKSALTYLPQLLKRLRVKGETTSTADAIEAYSLMNGLAVMREKAEGGAYELIDSVLSAFTKGERSIATSQPIEILRELLTGDGIGEVAPNSLDVPIVRDCKDRCKSLKLAITTTGRNQKVLELYAKKSHREASQFFHCMQFLGTEFCTKEAGPDWMNNRNVNLVRETWRYSYSSFVEARLIESSVYGGTVKEAAAHKLADMVKELPQHQSHELAKWLLMAVVMGLEELSERLFESVEESVRQDGHFLSLCKTLKTLIILLEQKRLFGLIETERLENLVEEVYYQAVTKIVEQGNPNPNELDELADQLKFLYMLSEKRQADDSREIFSDQLLELLRNDKLPAKLEGVVVAILCNLEVIERAEISRRARAYMFGSPEQMLHTAAYLHGVFIVARDYLFHQEEILRDLHQMITSLAYDDFLQVVPELRLAFTYFSPMEISMLSEKVAALFQSTVEQVTNPVIDERTLRDARMLDQAIKEEFAKWNLI</sequence>